<evidence type="ECO:0000256" key="1">
    <source>
        <dbReference type="SAM" id="Coils"/>
    </source>
</evidence>
<feature type="transmembrane region" description="Helical" evidence="2">
    <location>
        <begin position="280"/>
        <end position="298"/>
    </location>
</feature>
<dbReference type="AlphaFoldDB" id="A0A9Q3S2Q7"/>
<evidence type="ECO:0000256" key="2">
    <source>
        <dbReference type="SAM" id="Phobius"/>
    </source>
</evidence>
<feature type="transmembrane region" description="Helical" evidence="2">
    <location>
        <begin position="110"/>
        <end position="131"/>
    </location>
</feature>
<dbReference type="Pfam" id="PF12412">
    <property type="entry name" value="DUF3667"/>
    <property type="match status" value="1"/>
</dbReference>
<sequence>MSDFGEAIGTAVEGGLFAKAVGGSAKSDTPLEKGHFAEGQCLNCGTELLGAHCHECGQKAHLHRTLGAFMHDLLHGALHFEGRTWRTLPKLFFKPGELTRRYIDGERARFVSPMALFLFSIFLMFAIFQFAGISTPTNLGNEQTDEVVAQAREQIGTMQDRRDELAASIESGTLSESELASAERRLTELDEQIEAVAAAQQVPVLRDLIKEDEASGEEVVGGIPVQTDEEGNTTIPLSVDGDTKMNVGTSGVEWIDAALQKWRTNPTLMLYKLQTNFYKFSWLLIPLSIPFVWLLFFWKRRFRAYDHAIFVTYSLSFMSLLILTITLMGLAGAHEAILFFSSVLIPPIHIYKHLRGAYGLSRFSAFWRLLILTVFILVVLTIFLQLLLLIGAL</sequence>
<feature type="transmembrane region" description="Helical" evidence="2">
    <location>
        <begin position="366"/>
        <end position="390"/>
    </location>
</feature>
<keyword evidence="2" id="KW-0812">Transmembrane</keyword>
<feature type="transmembrane region" description="Helical" evidence="2">
    <location>
        <begin position="310"/>
        <end position="330"/>
    </location>
</feature>
<feature type="coiled-coil region" evidence="1">
    <location>
        <begin position="148"/>
        <end position="199"/>
    </location>
</feature>
<organism evidence="3 4">
    <name type="scientific">Qipengyuania aquimaris</name>
    <dbReference type="NCBI Taxonomy" id="255984"/>
    <lineage>
        <taxon>Bacteria</taxon>
        <taxon>Pseudomonadati</taxon>
        <taxon>Pseudomonadota</taxon>
        <taxon>Alphaproteobacteria</taxon>
        <taxon>Sphingomonadales</taxon>
        <taxon>Erythrobacteraceae</taxon>
        <taxon>Qipengyuania</taxon>
    </lineage>
</organism>
<protein>
    <submittedName>
        <fullName evidence="3">DUF3667 domain-containing protein</fullName>
    </submittedName>
</protein>
<proteinExistence type="predicted"/>
<keyword evidence="1" id="KW-0175">Coiled coil</keyword>
<name>A0A9Q3S2Q7_9SPHN</name>
<accession>A0A9Q3S2Q7</accession>
<reference evidence="3" key="1">
    <citation type="submission" date="2021-06" db="EMBL/GenBank/DDBJ databases">
        <title>50 bacteria genomes isolated from Dapeng, Shenzhen, China.</title>
        <authorList>
            <person name="Zheng W."/>
            <person name="Yu S."/>
            <person name="Huang Y."/>
        </authorList>
    </citation>
    <scope>NUCLEOTIDE SEQUENCE</scope>
    <source>
        <strain evidence="3">DP4N28-2</strain>
    </source>
</reference>
<evidence type="ECO:0000313" key="4">
    <source>
        <dbReference type="Proteomes" id="UP000824927"/>
    </source>
</evidence>
<evidence type="ECO:0000313" key="3">
    <source>
        <dbReference type="EMBL" id="MBY6218745.1"/>
    </source>
</evidence>
<dbReference type="EMBL" id="JAHVKP010000001">
    <property type="protein sequence ID" value="MBY6218745.1"/>
    <property type="molecule type" value="Genomic_DNA"/>
</dbReference>
<keyword evidence="2" id="KW-1133">Transmembrane helix</keyword>
<comment type="caution">
    <text evidence="3">The sequence shown here is derived from an EMBL/GenBank/DDBJ whole genome shotgun (WGS) entry which is preliminary data.</text>
</comment>
<gene>
    <name evidence="3" type="ORF">KUV31_10390</name>
</gene>
<keyword evidence="2" id="KW-0472">Membrane</keyword>
<dbReference type="RefSeq" id="WP_222405456.1">
    <property type="nucleotide sequence ID" value="NZ_JAHVKP010000001.1"/>
</dbReference>
<dbReference type="Proteomes" id="UP000824927">
    <property type="component" value="Unassembled WGS sequence"/>
</dbReference>
<dbReference type="InterPro" id="IPR022134">
    <property type="entry name" value="DUF3667"/>
</dbReference>